<dbReference type="Gene3D" id="1.10.10.60">
    <property type="entry name" value="Homeodomain-like"/>
    <property type="match status" value="1"/>
</dbReference>
<keyword evidence="12" id="KW-1185">Reference proteome</keyword>
<dbReference type="OrthoDB" id="6159439at2759"/>
<sequence length="840" mass="90595">MSLQTTLNGPPAVKPDPFVHSDNFVAPYDPPFADFTYDAACTKRLTTGPLDSGISYQSPIPTSFVASRYAQPKKSVFDFDQDFCRVAKKGEHVTNSMQSSKKLHNKAADNPSVGGPHSSRHRPPTSRSSQSIRGKSVSIGRGVDGTGLPNANVNSNREPPTKRQRRQRTHFTSQQLQELEATFARNRYPDMNLREEIATWTELSESRVRVWFKNRRAKWRKRERHLDVVLRGGLANPFVPLFRSGVLTHPITSLGNSTTENTLYGSNSNMAYHRGSVGGTTLLSPINQYAINSHSPPLISPPSTQSHSHGITGQRVPCFTSGAYSPILPQNANFCPPTNFFSSGCFTNFCTGRAEVANLSLYPSSVTSASTDEAKASLNSYFSDSPGTGNNAQSQLQSTLSYQDHANSEVDFNTAAAVAASNMFNTYSSVIQNMAPPSLFDLGSTHSFPPNVNHSGCMLPDSDHTESLTSEMDRSLGNSCSQFGHNLVRSAFNGIESQVGPLVTGPTSNDLSAAAAAVAVAAWSVDRKNILSHSVECDSSVEEQSAKKEIQTRWQLHTQATPVCVTDPLLRDSSTVANTLYSSSLSLGEQGNSVGPSQSSYESGFKTYPVKLENDNKFFDFEMSRPSLSLQSLDIKEQRPEISNIPQSESSSDTLPTTALSSINFISPPPLTDCFGLNLVIPEMSRGTDTLKAQHSQTACGSSTGGDNTDRGHSMLSGAKYLPYVSSQNACSSYITAPPASAVIDPTGNTGSEFNDFRCFEQDKTRVNGNSDVRNTLSSMPFVTAFQPGLSRSAASGVRDLTTAAAAAVATGMTGRSGFCWSTFSDSSSTINRTISKLAR</sequence>
<dbReference type="AlphaFoldDB" id="A0A8E0VIG1"/>
<evidence type="ECO:0000256" key="3">
    <source>
        <dbReference type="ARBA" id="ARBA00022473"/>
    </source>
</evidence>
<dbReference type="FunFam" id="1.10.10.60:FF:000679">
    <property type="entry name" value="Homeobox protein aristaless"/>
    <property type="match status" value="1"/>
</dbReference>
<dbReference type="CDD" id="cd00086">
    <property type="entry name" value="homeodomain"/>
    <property type="match status" value="1"/>
</dbReference>
<proteinExistence type="inferred from homology"/>
<evidence type="ECO:0000256" key="1">
    <source>
        <dbReference type="ARBA" id="ARBA00004123"/>
    </source>
</evidence>
<dbReference type="GO" id="GO:0009653">
    <property type="term" value="P:anatomical structure morphogenesis"/>
    <property type="evidence" value="ECO:0007669"/>
    <property type="project" value="TreeGrafter"/>
</dbReference>
<dbReference type="PANTHER" id="PTHR45882">
    <property type="entry name" value="PITUITARY HOMEOBOX HOMOLOG PTX1"/>
    <property type="match status" value="1"/>
</dbReference>
<keyword evidence="4 7" id="KW-0238">DNA-binding</keyword>
<dbReference type="GO" id="GO:0005634">
    <property type="term" value="C:nucleus"/>
    <property type="evidence" value="ECO:0007669"/>
    <property type="project" value="UniProtKB-SubCell"/>
</dbReference>
<evidence type="ECO:0000313" key="11">
    <source>
        <dbReference type="EMBL" id="KAA0190124.1"/>
    </source>
</evidence>
<feature type="domain" description="Homeobox" evidence="10">
    <location>
        <begin position="162"/>
        <end position="222"/>
    </location>
</feature>
<feature type="compositionally biased region" description="Polar residues" evidence="9">
    <location>
        <begin position="149"/>
        <end position="158"/>
    </location>
</feature>
<evidence type="ECO:0000256" key="4">
    <source>
        <dbReference type="ARBA" id="ARBA00023125"/>
    </source>
</evidence>
<protein>
    <submittedName>
        <fullName evidence="11">Pituitary homeobox protein</fullName>
    </submittedName>
</protein>
<organism evidence="11 12">
    <name type="scientific">Fasciolopsis buskii</name>
    <dbReference type="NCBI Taxonomy" id="27845"/>
    <lineage>
        <taxon>Eukaryota</taxon>
        <taxon>Metazoa</taxon>
        <taxon>Spiralia</taxon>
        <taxon>Lophotrochozoa</taxon>
        <taxon>Platyhelminthes</taxon>
        <taxon>Trematoda</taxon>
        <taxon>Digenea</taxon>
        <taxon>Plagiorchiida</taxon>
        <taxon>Echinostomata</taxon>
        <taxon>Echinostomatoidea</taxon>
        <taxon>Fasciolidae</taxon>
        <taxon>Fasciolopsis</taxon>
    </lineage>
</organism>
<comment type="subcellular location">
    <subcellularLocation>
        <location evidence="1 7 8">Nucleus</location>
    </subcellularLocation>
</comment>
<dbReference type="PROSITE" id="PS50071">
    <property type="entry name" value="HOMEOBOX_2"/>
    <property type="match status" value="1"/>
</dbReference>
<evidence type="ECO:0000256" key="7">
    <source>
        <dbReference type="PROSITE-ProRule" id="PRU00108"/>
    </source>
</evidence>
<dbReference type="PANTHER" id="PTHR45882:SF3">
    <property type="entry name" value="PITUITARY HOMEOBOX HOMOLOG PTX1"/>
    <property type="match status" value="1"/>
</dbReference>
<comment type="caution">
    <text evidence="11">The sequence shown here is derived from an EMBL/GenBank/DDBJ whole genome shotgun (WGS) entry which is preliminary data.</text>
</comment>
<evidence type="ECO:0000256" key="6">
    <source>
        <dbReference type="ARBA" id="ARBA00023242"/>
    </source>
</evidence>
<dbReference type="Pfam" id="PF00046">
    <property type="entry name" value="Homeodomain"/>
    <property type="match status" value="1"/>
</dbReference>
<dbReference type="InterPro" id="IPR017970">
    <property type="entry name" value="Homeobox_CS"/>
</dbReference>
<feature type="DNA-binding region" description="Homeobox" evidence="7">
    <location>
        <begin position="164"/>
        <end position="223"/>
    </location>
</feature>
<reference evidence="11" key="1">
    <citation type="submission" date="2019-05" db="EMBL/GenBank/DDBJ databases">
        <title>Annotation for the trematode Fasciolopsis buski.</title>
        <authorList>
            <person name="Choi Y.-J."/>
        </authorList>
    </citation>
    <scope>NUCLEOTIDE SEQUENCE</scope>
    <source>
        <strain evidence="11">HT</strain>
        <tissue evidence="11">Whole worm</tissue>
    </source>
</reference>
<comment type="similarity">
    <text evidence="2">Belongs to the paired homeobox family. Bicoid subfamily.</text>
</comment>
<dbReference type="SMART" id="SM00389">
    <property type="entry name" value="HOX"/>
    <property type="match status" value="1"/>
</dbReference>
<evidence type="ECO:0000256" key="9">
    <source>
        <dbReference type="SAM" id="MobiDB-lite"/>
    </source>
</evidence>
<evidence type="ECO:0000256" key="2">
    <source>
        <dbReference type="ARBA" id="ARBA00006503"/>
    </source>
</evidence>
<keyword evidence="3" id="KW-0217">Developmental protein</keyword>
<evidence type="ECO:0000256" key="8">
    <source>
        <dbReference type="RuleBase" id="RU000682"/>
    </source>
</evidence>
<feature type="region of interest" description="Disordered" evidence="9">
    <location>
        <begin position="692"/>
        <end position="712"/>
    </location>
</feature>
<dbReference type="InterPro" id="IPR001356">
    <property type="entry name" value="HD"/>
</dbReference>
<dbReference type="SUPFAM" id="SSF46689">
    <property type="entry name" value="Homeodomain-like"/>
    <property type="match status" value="1"/>
</dbReference>
<evidence type="ECO:0000313" key="12">
    <source>
        <dbReference type="Proteomes" id="UP000728185"/>
    </source>
</evidence>
<evidence type="ECO:0000259" key="10">
    <source>
        <dbReference type="PROSITE" id="PS50071"/>
    </source>
</evidence>
<feature type="compositionally biased region" description="Polar residues" evidence="9">
    <location>
        <begin position="692"/>
        <end position="707"/>
    </location>
</feature>
<evidence type="ECO:0000256" key="5">
    <source>
        <dbReference type="ARBA" id="ARBA00023155"/>
    </source>
</evidence>
<dbReference type="InterPro" id="IPR009057">
    <property type="entry name" value="Homeodomain-like_sf"/>
</dbReference>
<dbReference type="GO" id="GO:0000978">
    <property type="term" value="F:RNA polymerase II cis-regulatory region sequence-specific DNA binding"/>
    <property type="evidence" value="ECO:0007669"/>
    <property type="project" value="TreeGrafter"/>
</dbReference>
<dbReference type="Proteomes" id="UP000728185">
    <property type="component" value="Unassembled WGS sequence"/>
</dbReference>
<gene>
    <name evidence="11" type="ORF">FBUS_00622</name>
</gene>
<name>A0A8E0VIG1_9TREM</name>
<accession>A0A8E0VIG1</accession>
<feature type="region of interest" description="Disordered" evidence="9">
    <location>
        <begin position="91"/>
        <end position="173"/>
    </location>
</feature>
<dbReference type="GO" id="GO:0000981">
    <property type="term" value="F:DNA-binding transcription factor activity, RNA polymerase II-specific"/>
    <property type="evidence" value="ECO:0007669"/>
    <property type="project" value="InterPro"/>
</dbReference>
<dbReference type="PROSITE" id="PS00027">
    <property type="entry name" value="HOMEOBOX_1"/>
    <property type="match status" value="1"/>
</dbReference>
<dbReference type="EMBL" id="LUCM01007344">
    <property type="protein sequence ID" value="KAA0190124.1"/>
    <property type="molecule type" value="Genomic_DNA"/>
</dbReference>
<keyword evidence="5 7" id="KW-0371">Homeobox</keyword>
<keyword evidence="6 7" id="KW-0539">Nucleus</keyword>